<evidence type="ECO:0000313" key="1">
    <source>
        <dbReference type="EMBL" id="VDO51973.1"/>
    </source>
</evidence>
<organism evidence="1 2">
    <name type="scientific">Schistosoma margrebowiei</name>
    <dbReference type="NCBI Taxonomy" id="48269"/>
    <lineage>
        <taxon>Eukaryota</taxon>
        <taxon>Metazoa</taxon>
        <taxon>Spiralia</taxon>
        <taxon>Lophotrochozoa</taxon>
        <taxon>Platyhelminthes</taxon>
        <taxon>Trematoda</taxon>
        <taxon>Digenea</taxon>
        <taxon>Strigeidida</taxon>
        <taxon>Schistosomatoidea</taxon>
        <taxon>Schistosomatidae</taxon>
        <taxon>Schistosoma</taxon>
    </lineage>
</organism>
<accession>A0A183LCX7</accession>
<sequence>MDIQESEIGNRTQNLQSHICIPNIQSTELPPSGIDALRQLIHNISQPLFIPKRDDHSVLTSFQWWFY</sequence>
<name>A0A183LCX7_9TREM</name>
<protein>
    <submittedName>
        <fullName evidence="1">Uncharacterized protein</fullName>
    </submittedName>
</protein>
<reference evidence="1 2" key="1">
    <citation type="submission" date="2018-11" db="EMBL/GenBank/DDBJ databases">
        <authorList>
            <consortium name="Pathogen Informatics"/>
        </authorList>
    </citation>
    <scope>NUCLEOTIDE SEQUENCE [LARGE SCALE GENOMIC DNA]</scope>
    <source>
        <strain evidence="1 2">Zambia</strain>
    </source>
</reference>
<keyword evidence="2" id="KW-1185">Reference proteome</keyword>
<dbReference type="EMBL" id="UZAI01000376">
    <property type="protein sequence ID" value="VDO51973.1"/>
    <property type="molecule type" value="Genomic_DNA"/>
</dbReference>
<proteinExistence type="predicted"/>
<dbReference type="AlphaFoldDB" id="A0A183LCX7"/>
<evidence type="ECO:0000313" key="2">
    <source>
        <dbReference type="Proteomes" id="UP000277204"/>
    </source>
</evidence>
<gene>
    <name evidence="1" type="ORF">SMRZ_LOCUS1652</name>
</gene>
<dbReference type="Proteomes" id="UP000277204">
    <property type="component" value="Unassembled WGS sequence"/>
</dbReference>